<dbReference type="Proteomes" id="UP000503264">
    <property type="component" value="Chromosome"/>
</dbReference>
<dbReference type="InterPro" id="IPR004370">
    <property type="entry name" value="4-OT-like_dom"/>
</dbReference>
<dbReference type="AlphaFoldDB" id="A0A6G5QE36"/>
<evidence type="ECO:0000313" key="7">
    <source>
        <dbReference type="Proteomes" id="UP000503264"/>
    </source>
</evidence>
<dbReference type="EC" id="5.3.2.-" evidence="4"/>
<dbReference type="Gene3D" id="3.30.429.10">
    <property type="entry name" value="Macrophage Migration Inhibitory Factor"/>
    <property type="match status" value="1"/>
</dbReference>
<feature type="domain" description="4-oxalocrotonate tautomerase-like" evidence="5">
    <location>
        <begin position="2"/>
        <end position="61"/>
    </location>
</feature>
<keyword evidence="2 4" id="KW-0413">Isomerase</keyword>
<evidence type="ECO:0000259" key="5">
    <source>
        <dbReference type="Pfam" id="PF01361"/>
    </source>
</evidence>
<dbReference type="NCBIfam" id="TIGR00013">
    <property type="entry name" value="taut"/>
    <property type="match status" value="1"/>
</dbReference>
<evidence type="ECO:0000256" key="3">
    <source>
        <dbReference type="PIRSR" id="PIRSR618191-1"/>
    </source>
</evidence>
<comment type="similarity">
    <text evidence="1 4">Belongs to the 4-oxalocrotonate tautomerase family.</text>
</comment>
<evidence type="ECO:0000256" key="4">
    <source>
        <dbReference type="RuleBase" id="RU362032"/>
    </source>
</evidence>
<dbReference type="Pfam" id="PF01361">
    <property type="entry name" value="Tautomerase"/>
    <property type="match status" value="1"/>
</dbReference>
<dbReference type="GO" id="GO:0016853">
    <property type="term" value="F:isomerase activity"/>
    <property type="evidence" value="ECO:0007669"/>
    <property type="project" value="UniProtKB-UniRule"/>
</dbReference>
<evidence type="ECO:0000256" key="1">
    <source>
        <dbReference type="ARBA" id="ARBA00006723"/>
    </source>
</evidence>
<reference evidence="6 7" key="1">
    <citation type="submission" date="2016-07" db="EMBL/GenBank/DDBJ databases">
        <title>Comparative genomics of the Campylobacter concisus group.</title>
        <authorList>
            <person name="Miller W.G."/>
            <person name="Yee E."/>
            <person name="Chapman M.H."/>
            <person name="Huynh S."/>
            <person name="Bono J.L."/>
            <person name="On S.L.W."/>
            <person name="StLeger J."/>
            <person name="Foster G."/>
            <person name="Parker C.T."/>
        </authorList>
    </citation>
    <scope>NUCLEOTIDE SEQUENCE [LARGE SCALE GENOMIC DNA]</scope>
    <source>
        <strain evidence="6 7">CCUG 21559</strain>
    </source>
</reference>
<dbReference type="PANTHER" id="PTHR35530">
    <property type="entry name" value="TAUTOMERASE-RELATED"/>
    <property type="match status" value="1"/>
</dbReference>
<sequence length="67" mass="7429">MPYVNIKLAGPEPTDEQKEQVIAEVTEVMERVLGKKKERVMVMIETLSPQSIGIGGKSVKTITKESK</sequence>
<dbReference type="EMBL" id="CP012542">
    <property type="protein sequence ID" value="QCD43940.1"/>
    <property type="molecule type" value="Genomic_DNA"/>
</dbReference>
<organism evidence="6 7">
    <name type="scientific">Campylobacter mucosalis CCUG 21559</name>
    <dbReference type="NCBI Taxonomy" id="1032067"/>
    <lineage>
        <taxon>Bacteria</taxon>
        <taxon>Pseudomonadati</taxon>
        <taxon>Campylobacterota</taxon>
        <taxon>Epsilonproteobacteria</taxon>
        <taxon>Campylobacterales</taxon>
        <taxon>Campylobacteraceae</taxon>
        <taxon>Campylobacter</taxon>
    </lineage>
</organism>
<dbReference type="RefSeq" id="WP_034968816.1">
    <property type="nucleotide sequence ID" value="NZ_CP012542.1"/>
</dbReference>
<accession>A0A6G5QE36</accession>
<evidence type="ECO:0000256" key="2">
    <source>
        <dbReference type="ARBA" id="ARBA00023235"/>
    </source>
</evidence>
<dbReference type="SUPFAM" id="SSF55331">
    <property type="entry name" value="Tautomerase/MIF"/>
    <property type="match status" value="1"/>
</dbReference>
<keyword evidence="7" id="KW-1185">Reference proteome</keyword>
<evidence type="ECO:0000313" key="6">
    <source>
        <dbReference type="EMBL" id="QCD43940.1"/>
    </source>
</evidence>
<dbReference type="PANTHER" id="PTHR35530:SF1">
    <property type="entry name" value="2-HYDROXYMUCONATE TAUTOMERASE"/>
    <property type="match status" value="1"/>
</dbReference>
<name>A0A6G5QE36_9BACT</name>
<proteinExistence type="inferred from homology"/>
<feature type="active site" description="Proton acceptor; via imino nitrogen" evidence="3">
    <location>
        <position position="2"/>
    </location>
</feature>
<protein>
    <recommendedName>
        <fullName evidence="4">Tautomerase</fullName>
        <ecNumber evidence="4">5.3.2.-</ecNumber>
    </recommendedName>
</protein>
<dbReference type="InterPro" id="IPR018191">
    <property type="entry name" value="4-OT"/>
</dbReference>
<dbReference type="InterPro" id="IPR014347">
    <property type="entry name" value="Tautomerase/MIF_sf"/>
</dbReference>
<gene>
    <name evidence="6" type="ORF">CMUC_0120</name>
</gene>